<dbReference type="PROSITE" id="PS00304">
    <property type="entry name" value="SASP_1"/>
    <property type="match status" value="1"/>
</dbReference>
<proteinExistence type="inferred from homology"/>
<evidence type="ECO:0000256" key="2">
    <source>
        <dbReference type="ARBA" id="ARBA00005442"/>
    </source>
</evidence>
<dbReference type="OrthoDB" id="1684060at2"/>
<keyword evidence="5" id="KW-1185">Reference proteome</keyword>
<dbReference type="STRING" id="1121429.SAMN02745133_01063"/>
<dbReference type="InterPro" id="IPR001448">
    <property type="entry name" value="SASP_alpha/beta-type"/>
</dbReference>
<gene>
    <name evidence="4" type="ORF">SAMN02745133_01063</name>
</gene>
<sequence length="52" mass="5916">MAKYMSDALKYELAREMGVADRIQGNDYGNLTSRECGNFVKLAIQRAERSML</sequence>
<dbReference type="RefSeq" id="WP_003543540.1">
    <property type="nucleotide sequence ID" value="NZ_FQUY01000005.1"/>
</dbReference>
<evidence type="ECO:0000313" key="5">
    <source>
        <dbReference type="Proteomes" id="UP000184148"/>
    </source>
</evidence>
<reference evidence="5" key="1">
    <citation type="submission" date="2016-11" db="EMBL/GenBank/DDBJ databases">
        <authorList>
            <person name="Varghese N."/>
            <person name="Submissions S."/>
        </authorList>
    </citation>
    <scope>NUCLEOTIDE SEQUENCE [LARGE SCALE GENOMIC DNA]</scope>
    <source>
        <strain evidence="5">DSM 12395</strain>
    </source>
</reference>
<dbReference type="GO" id="GO:0003690">
    <property type="term" value="F:double-stranded DNA binding"/>
    <property type="evidence" value="ECO:0007669"/>
    <property type="project" value="InterPro"/>
</dbReference>
<dbReference type="Gene3D" id="6.10.10.80">
    <property type="entry name" value="Small, acid-soluble spore protein, alpha/beta type-like"/>
    <property type="match status" value="1"/>
</dbReference>
<dbReference type="Pfam" id="PF00269">
    <property type="entry name" value="SASP"/>
    <property type="match status" value="1"/>
</dbReference>
<dbReference type="AlphaFoldDB" id="A0A1M4W0H9"/>
<comment type="similarity">
    <text evidence="2">Belongs to the alpha/beta-type SASP family.</text>
</comment>
<dbReference type="Proteomes" id="UP000184148">
    <property type="component" value="Unassembled WGS sequence"/>
</dbReference>
<evidence type="ECO:0000256" key="1">
    <source>
        <dbReference type="ARBA" id="ARBA00003863"/>
    </source>
</evidence>
<evidence type="ECO:0000313" key="4">
    <source>
        <dbReference type="EMBL" id="SHE74804.1"/>
    </source>
</evidence>
<dbReference type="InterPro" id="IPR018126">
    <property type="entry name" value="SASP_alpha/beta-type_CS"/>
</dbReference>
<organism evidence="4 5">
    <name type="scientific">Desulforamulus putei DSM 12395</name>
    <dbReference type="NCBI Taxonomy" id="1121429"/>
    <lineage>
        <taxon>Bacteria</taxon>
        <taxon>Bacillati</taxon>
        <taxon>Bacillota</taxon>
        <taxon>Clostridia</taxon>
        <taxon>Eubacteriales</taxon>
        <taxon>Peptococcaceae</taxon>
        <taxon>Desulforamulus</taxon>
    </lineage>
</organism>
<keyword evidence="3" id="KW-0238">DNA-binding</keyword>
<dbReference type="GO" id="GO:0006265">
    <property type="term" value="P:DNA topological change"/>
    <property type="evidence" value="ECO:0007669"/>
    <property type="project" value="InterPro"/>
</dbReference>
<dbReference type="EMBL" id="FQUY01000005">
    <property type="protein sequence ID" value="SHE74804.1"/>
    <property type="molecule type" value="Genomic_DNA"/>
</dbReference>
<accession>A0A1M4W0H9</accession>
<evidence type="ECO:0000256" key="3">
    <source>
        <dbReference type="ARBA" id="ARBA00023125"/>
    </source>
</evidence>
<protein>
    <submittedName>
        <fullName evidence="4">Small acid-soluble spore protein F (Minor alpha/beta-type SASP)</fullName>
    </submittedName>
</protein>
<dbReference type="InterPro" id="IPR038300">
    <property type="entry name" value="SASP_sf_alpha/beta"/>
</dbReference>
<name>A0A1M4W0H9_9FIRM</name>
<comment type="function">
    <text evidence="1">SASP are bound to spore DNA. They are double-stranded DNA-binding proteins that cause DNA to change to an a-like conformation. They protect the DNA backbone from chemical and enzymatic cleavage and are thus involved in dormant spore's high resistance to UV light.</text>
</comment>